<dbReference type="Gene3D" id="3.40.50.720">
    <property type="entry name" value="NAD(P)-binding Rossmann-like Domain"/>
    <property type="match status" value="1"/>
</dbReference>
<name>A0ABP9VMJ8_9BACT</name>
<dbReference type="InterPro" id="IPR001509">
    <property type="entry name" value="Epimerase_deHydtase"/>
</dbReference>
<accession>A0ABP9VMJ8</accession>
<dbReference type="SUPFAM" id="SSF51735">
    <property type="entry name" value="NAD(P)-binding Rossmann-fold domains"/>
    <property type="match status" value="1"/>
</dbReference>
<dbReference type="Pfam" id="PF01370">
    <property type="entry name" value="Epimerase"/>
    <property type="match status" value="1"/>
</dbReference>
<comment type="similarity">
    <text evidence="1">Belongs to the NAD(P)-dependent epimerase/dehydratase family.</text>
</comment>
<evidence type="ECO:0000313" key="4">
    <source>
        <dbReference type="Proteomes" id="UP001416858"/>
    </source>
</evidence>
<dbReference type="InterPro" id="IPR036291">
    <property type="entry name" value="NAD(P)-bd_dom_sf"/>
</dbReference>
<comment type="caution">
    <text evidence="3">The sequence shown here is derived from an EMBL/GenBank/DDBJ whole genome shotgun (WGS) entry which is preliminary data.</text>
</comment>
<dbReference type="PANTHER" id="PTHR43000">
    <property type="entry name" value="DTDP-D-GLUCOSE 4,6-DEHYDRATASE-RELATED"/>
    <property type="match status" value="1"/>
</dbReference>
<sequence length="370" mass="40883">MGRYWTYTHSPCKSNPLKVLITGVCGFVGRWIAESLLESRSGLQLIGIDNLTRSGSESNRQKLHSMGVHFIHADLRSRSDLDAIPSADWVIDCAAQPSVLAGTSGHGSSRQLTEHNLIGTLNLLEYCRQHQSGLILLSTSRVYSIDALASLPLTAQGDAFALAPESQLPGGVSEDGIDESFSTTPPVSIYGATKLASETMAWEYAEAFQFPLRINRCGVLAGAGQFGRADQGIYAYWVHSHQRRRPLRYIGFGGSGRQVRDCLHPWDVAQLIDKQITAAMDSTKPVIANVSGGIESARSLRQLTQWCNEQFGNHIVTPSDEERPFDLPWIVLDSRLARNAWQWQPARSTDQILSEIAEHARQHPAWLEHS</sequence>
<evidence type="ECO:0000259" key="2">
    <source>
        <dbReference type="Pfam" id="PF01370"/>
    </source>
</evidence>
<evidence type="ECO:0000313" key="3">
    <source>
        <dbReference type="EMBL" id="GAA5506387.1"/>
    </source>
</evidence>
<gene>
    <name evidence="3" type="primary">rfbE_2</name>
    <name evidence="3" type="ORF">Rcae01_01840</name>
</gene>
<proteinExistence type="inferred from homology"/>
<dbReference type="Proteomes" id="UP001416858">
    <property type="component" value="Unassembled WGS sequence"/>
</dbReference>
<reference evidence="3 4" key="1">
    <citation type="submission" date="2024-02" db="EMBL/GenBank/DDBJ databases">
        <title>Rhodopirellula caenicola NBRC 110016.</title>
        <authorList>
            <person name="Ichikawa N."/>
            <person name="Katano-Makiyama Y."/>
            <person name="Hidaka K."/>
        </authorList>
    </citation>
    <scope>NUCLEOTIDE SEQUENCE [LARGE SCALE GENOMIC DNA]</scope>
    <source>
        <strain evidence="3 4">NBRC 110016</strain>
    </source>
</reference>
<dbReference type="EMBL" id="BAABRO010000003">
    <property type="protein sequence ID" value="GAA5506387.1"/>
    <property type="molecule type" value="Genomic_DNA"/>
</dbReference>
<feature type="domain" description="NAD-dependent epimerase/dehydratase" evidence="2">
    <location>
        <begin position="19"/>
        <end position="289"/>
    </location>
</feature>
<keyword evidence="4" id="KW-1185">Reference proteome</keyword>
<evidence type="ECO:0000256" key="1">
    <source>
        <dbReference type="ARBA" id="ARBA00007637"/>
    </source>
</evidence>
<protein>
    <submittedName>
        <fullName evidence="3">CDP-paratose 2-epimerase</fullName>
    </submittedName>
</protein>
<organism evidence="3 4">
    <name type="scientific">Novipirellula caenicola</name>
    <dbReference type="NCBI Taxonomy" id="1536901"/>
    <lineage>
        <taxon>Bacteria</taxon>
        <taxon>Pseudomonadati</taxon>
        <taxon>Planctomycetota</taxon>
        <taxon>Planctomycetia</taxon>
        <taxon>Pirellulales</taxon>
        <taxon>Pirellulaceae</taxon>
        <taxon>Novipirellula</taxon>
    </lineage>
</organism>